<dbReference type="STRING" id="59895.A0A124SGD1"/>
<keyword evidence="1" id="KW-0472">Membrane</keyword>
<dbReference type="Proteomes" id="UP000243975">
    <property type="component" value="Unassembled WGS sequence"/>
</dbReference>
<evidence type="ECO:0000313" key="2">
    <source>
        <dbReference type="EMBL" id="KVI06013.1"/>
    </source>
</evidence>
<name>A0A124SGD1_CYNCS</name>
<gene>
    <name evidence="2" type="ORF">Ccrd_015644</name>
</gene>
<sequence length="142" mass="14649">MVIWAIYLAQILGSWFIVFAFGSGLWAISHRPPVCSLDAFLCFSFLFSPESGRRLSDDFSTLPLAIKPSSNSLQKDAAKSPSFLDQTGDSVKTAAQGASDMAGGAANSVAGFAQGAATGAANLAEGAVGAVKNTFTKDPPAK</sequence>
<keyword evidence="1" id="KW-1133">Transmembrane helix</keyword>
<keyword evidence="3" id="KW-1185">Reference proteome</keyword>
<feature type="transmembrane region" description="Helical" evidence="1">
    <location>
        <begin position="6"/>
        <end position="28"/>
    </location>
</feature>
<organism evidence="2 3">
    <name type="scientific">Cynara cardunculus var. scolymus</name>
    <name type="common">Globe artichoke</name>
    <name type="synonym">Cynara scolymus</name>
    <dbReference type="NCBI Taxonomy" id="59895"/>
    <lineage>
        <taxon>Eukaryota</taxon>
        <taxon>Viridiplantae</taxon>
        <taxon>Streptophyta</taxon>
        <taxon>Embryophyta</taxon>
        <taxon>Tracheophyta</taxon>
        <taxon>Spermatophyta</taxon>
        <taxon>Magnoliopsida</taxon>
        <taxon>eudicotyledons</taxon>
        <taxon>Gunneridae</taxon>
        <taxon>Pentapetalae</taxon>
        <taxon>asterids</taxon>
        <taxon>campanulids</taxon>
        <taxon>Asterales</taxon>
        <taxon>Asteraceae</taxon>
        <taxon>Carduoideae</taxon>
        <taxon>Cardueae</taxon>
        <taxon>Carduinae</taxon>
        <taxon>Cynara</taxon>
    </lineage>
</organism>
<reference evidence="2 3" key="1">
    <citation type="journal article" date="2016" name="Sci. Rep.">
        <title>The genome sequence of the outbreeding globe artichoke constructed de novo incorporating a phase-aware low-pass sequencing strategy of F1 progeny.</title>
        <authorList>
            <person name="Scaglione D."/>
            <person name="Reyes-Chin-Wo S."/>
            <person name="Acquadro A."/>
            <person name="Froenicke L."/>
            <person name="Portis E."/>
            <person name="Beitel C."/>
            <person name="Tirone M."/>
            <person name="Mauro R."/>
            <person name="Lo Monaco A."/>
            <person name="Mauromicale G."/>
            <person name="Faccioli P."/>
            <person name="Cattivelli L."/>
            <person name="Rieseberg L."/>
            <person name="Michelmore R."/>
            <person name="Lanteri S."/>
        </authorList>
    </citation>
    <scope>NUCLEOTIDE SEQUENCE [LARGE SCALE GENOMIC DNA]</scope>
    <source>
        <strain evidence="2">2C</strain>
    </source>
</reference>
<dbReference type="Gramene" id="KVI06013">
    <property type="protein sequence ID" value="KVI06013"/>
    <property type="gene ID" value="Ccrd_015644"/>
</dbReference>
<proteinExistence type="predicted"/>
<evidence type="ECO:0000256" key="1">
    <source>
        <dbReference type="SAM" id="Phobius"/>
    </source>
</evidence>
<dbReference type="EMBL" id="LEKV01001856">
    <property type="protein sequence ID" value="KVI06013.1"/>
    <property type="molecule type" value="Genomic_DNA"/>
</dbReference>
<dbReference type="AlphaFoldDB" id="A0A124SGD1"/>
<keyword evidence="1" id="KW-0812">Transmembrane</keyword>
<protein>
    <submittedName>
        <fullName evidence="2">Uncharacterized protein</fullName>
    </submittedName>
</protein>
<evidence type="ECO:0000313" key="3">
    <source>
        <dbReference type="Proteomes" id="UP000243975"/>
    </source>
</evidence>
<comment type="caution">
    <text evidence="2">The sequence shown here is derived from an EMBL/GenBank/DDBJ whole genome shotgun (WGS) entry which is preliminary data.</text>
</comment>
<accession>A0A124SGD1</accession>